<gene>
    <name evidence="1" type="ORF">SEMRO_2700_G335050.1</name>
</gene>
<reference evidence="1" key="1">
    <citation type="submission" date="2020-06" db="EMBL/GenBank/DDBJ databases">
        <authorList>
            <consortium name="Plant Systems Biology data submission"/>
        </authorList>
    </citation>
    <scope>NUCLEOTIDE SEQUENCE</scope>
    <source>
        <strain evidence="1">D6</strain>
    </source>
</reference>
<sequence>MLGIINHLILPDLDCRTLVRNHFCHLLAGRKLHANLKVDYDEDSTSSDDNCIEGEAVLNCFFHVMQPFSQRKSYVKKIKNKSFAAPKGTAYGHVSNIARTKSIEQRQTVTQLYLRDWRENRGEVDAADHLEKEYCKFPKWNWNYACSGEVGVYPSNCPNESFNRHGIKSVAADCSKNASLASFLVHTAPRLLQEDANSRNDACTIEIPRTPSKFAVGITGFLRDGIDVVELGRDEFGNASSWLVNAGHRIGIPIDQRRVRLVLAALDGDKQPFEQELLQQKLHAGPEQIANKMVRATESVCHLQWRQGNIVGDCEDCYKHLGYSCPGAIYLRSKHGLLVSKLELLRKTSANARGDAAKASARGNTRQLYQSGLRTKSTKRRCLTKMLQTFDAYLGTLNHGQLARLVTYLRLFRVEEKGKDPIQDLTTMQLLDSLVSFYDNPTGYRAMILGGKGKATTYAVVKQIASNMKKASMPEKENNKE</sequence>
<comment type="caution">
    <text evidence="1">The sequence shown here is derived from an EMBL/GenBank/DDBJ whole genome shotgun (WGS) entry which is preliminary data.</text>
</comment>
<evidence type="ECO:0000313" key="1">
    <source>
        <dbReference type="EMBL" id="CAB9529996.1"/>
    </source>
</evidence>
<accession>A0A9N8F2C7</accession>
<dbReference type="AlphaFoldDB" id="A0A9N8F2C7"/>
<organism evidence="1 2">
    <name type="scientific">Seminavis robusta</name>
    <dbReference type="NCBI Taxonomy" id="568900"/>
    <lineage>
        <taxon>Eukaryota</taxon>
        <taxon>Sar</taxon>
        <taxon>Stramenopiles</taxon>
        <taxon>Ochrophyta</taxon>
        <taxon>Bacillariophyta</taxon>
        <taxon>Bacillariophyceae</taxon>
        <taxon>Bacillariophycidae</taxon>
        <taxon>Naviculales</taxon>
        <taxon>Naviculaceae</taxon>
        <taxon>Seminavis</taxon>
    </lineage>
</organism>
<dbReference type="Proteomes" id="UP001153069">
    <property type="component" value="Unassembled WGS sequence"/>
</dbReference>
<dbReference type="EMBL" id="CAICTM010002698">
    <property type="protein sequence ID" value="CAB9529996.1"/>
    <property type="molecule type" value="Genomic_DNA"/>
</dbReference>
<name>A0A9N8F2C7_9STRA</name>
<keyword evidence="2" id="KW-1185">Reference proteome</keyword>
<protein>
    <submittedName>
        <fullName evidence="1">Uncharacterized protein</fullName>
    </submittedName>
</protein>
<evidence type="ECO:0000313" key="2">
    <source>
        <dbReference type="Proteomes" id="UP001153069"/>
    </source>
</evidence>
<proteinExistence type="predicted"/>